<accession>A0A9P8UV68</accession>
<proteinExistence type="predicted"/>
<evidence type="ECO:0000256" key="1">
    <source>
        <dbReference type="SAM" id="Phobius"/>
    </source>
</evidence>
<name>A0A9P8UV68_9PEZI</name>
<keyword evidence="3" id="KW-1185">Reference proteome</keyword>
<dbReference type="EMBL" id="JAGPXC010000001">
    <property type="protein sequence ID" value="KAH6659799.1"/>
    <property type="molecule type" value="Genomic_DNA"/>
</dbReference>
<organism evidence="2 3">
    <name type="scientific">Truncatella angustata</name>
    <dbReference type="NCBI Taxonomy" id="152316"/>
    <lineage>
        <taxon>Eukaryota</taxon>
        <taxon>Fungi</taxon>
        <taxon>Dikarya</taxon>
        <taxon>Ascomycota</taxon>
        <taxon>Pezizomycotina</taxon>
        <taxon>Sordariomycetes</taxon>
        <taxon>Xylariomycetidae</taxon>
        <taxon>Amphisphaeriales</taxon>
        <taxon>Sporocadaceae</taxon>
        <taxon>Truncatella</taxon>
    </lineage>
</organism>
<feature type="transmembrane region" description="Helical" evidence="1">
    <location>
        <begin position="22"/>
        <end position="41"/>
    </location>
</feature>
<sequence length="66" mass="7334">MTTAPLFLGSTGDFQAALFRPATVFSFSLFIDNALSFAMLYRRVSFCMSMTGYRIIITLLVVGKLL</sequence>
<keyword evidence="1" id="KW-0472">Membrane</keyword>
<gene>
    <name evidence="2" type="ORF">BKA67DRAFT_545804</name>
</gene>
<dbReference type="GeneID" id="70130241"/>
<comment type="caution">
    <text evidence="2">The sequence shown here is derived from an EMBL/GenBank/DDBJ whole genome shotgun (WGS) entry which is preliminary data.</text>
</comment>
<dbReference type="Proteomes" id="UP000758603">
    <property type="component" value="Unassembled WGS sequence"/>
</dbReference>
<reference evidence="2" key="1">
    <citation type="journal article" date="2021" name="Nat. Commun.">
        <title>Genetic determinants of endophytism in the Arabidopsis root mycobiome.</title>
        <authorList>
            <person name="Mesny F."/>
            <person name="Miyauchi S."/>
            <person name="Thiergart T."/>
            <person name="Pickel B."/>
            <person name="Atanasova L."/>
            <person name="Karlsson M."/>
            <person name="Huettel B."/>
            <person name="Barry K.W."/>
            <person name="Haridas S."/>
            <person name="Chen C."/>
            <person name="Bauer D."/>
            <person name="Andreopoulos W."/>
            <person name="Pangilinan J."/>
            <person name="LaButti K."/>
            <person name="Riley R."/>
            <person name="Lipzen A."/>
            <person name="Clum A."/>
            <person name="Drula E."/>
            <person name="Henrissat B."/>
            <person name="Kohler A."/>
            <person name="Grigoriev I.V."/>
            <person name="Martin F.M."/>
            <person name="Hacquard S."/>
        </authorList>
    </citation>
    <scope>NUCLEOTIDE SEQUENCE</scope>
    <source>
        <strain evidence="2">MPI-SDFR-AT-0073</strain>
    </source>
</reference>
<evidence type="ECO:0000313" key="2">
    <source>
        <dbReference type="EMBL" id="KAH6659799.1"/>
    </source>
</evidence>
<evidence type="ECO:0000313" key="3">
    <source>
        <dbReference type="Proteomes" id="UP000758603"/>
    </source>
</evidence>
<dbReference type="RefSeq" id="XP_045963930.1">
    <property type="nucleotide sequence ID" value="XM_046101349.1"/>
</dbReference>
<dbReference type="AlphaFoldDB" id="A0A9P8UV68"/>
<keyword evidence="1" id="KW-1133">Transmembrane helix</keyword>
<protein>
    <submittedName>
        <fullName evidence="2">Uncharacterized protein</fullName>
    </submittedName>
</protein>
<keyword evidence="1" id="KW-0812">Transmembrane</keyword>